<evidence type="ECO:0000256" key="1">
    <source>
        <dbReference type="SAM" id="MobiDB-lite"/>
    </source>
</evidence>
<dbReference type="RefSeq" id="WP_011735655.1">
    <property type="nucleotide sequence ID" value="NC_008609.1"/>
</dbReference>
<name>A1APV8_PELPD</name>
<dbReference type="CDD" id="cd00009">
    <property type="entry name" value="AAA"/>
    <property type="match status" value="1"/>
</dbReference>
<dbReference type="SUPFAM" id="SSF52540">
    <property type="entry name" value="P-loop containing nucleoside triphosphate hydrolases"/>
    <property type="match status" value="1"/>
</dbReference>
<dbReference type="HOGENOM" id="CLU_024125_2_1_7"/>
<dbReference type="InterPro" id="IPR052026">
    <property type="entry name" value="ExeA_AAA_ATPase_DNA-bind"/>
</dbReference>
<dbReference type="Pfam" id="PF13401">
    <property type="entry name" value="AAA_22"/>
    <property type="match status" value="1"/>
</dbReference>
<dbReference type="Gene3D" id="3.90.70.10">
    <property type="entry name" value="Cysteine proteinases"/>
    <property type="match status" value="1"/>
</dbReference>
<dbReference type="InterPro" id="IPR003593">
    <property type="entry name" value="AAA+_ATPase"/>
</dbReference>
<dbReference type="eggNOG" id="COG3409">
    <property type="taxonomic scope" value="Bacteria"/>
</dbReference>
<dbReference type="GO" id="GO:0016887">
    <property type="term" value="F:ATP hydrolysis activity"/>
    <property type="evidence" value="ECO:0007669"/>
    <property type="project" value="InterPro"/>
</dbReference>
<dbReference type="STRING" id="338966.Ppro_1766"/>
<dbReference type="Pfam" id="PF01471">
    <property type="entry name" value="PG_binding_1"/>
    <property type="match status" value="1"/>
</dbReference>
<evidence type="ECO:0000259" key="2">
    <source>
        <dbReference type="SMART" id="SM00382"/>
    </source>
</evidence>
<dbReference type="Proteomes" id="UP000006732">
    <property type="component" value="Chromosome"/>
</dbReference>
<proteinExistence type="predicted"/>
<feature type="region of interest" description="Disordered" evidence="1">
    <location>
        <begin position="309"/>
        <end position="329"/>
    </location>
</feature>
<dbReference type="EMBL" id="CP000482">
    <property type="protein sequence ID" value="ABK99378.1"/>
    <property type="molecule type" value="Genomic_DNA"/>
</dbReference>
<keyword evidence="4" id="KW-1185">Reference proteome</keyword>
<dbReference type="InterPro" id="IPR049945">
    <property type="entry name" value="AAA_22"/>
</dbReference>
<dbReference type="InterPro" id="IPR036365">
    <property type="entry name" value="PGBD-like_sf"/>
</dbReference>
<dbReference type="InterPro" id="IPR002477">
    <property type="entry name" value="Peptidoglycan-bd-like"/>
</dbReference>
<dbReference type="InterPro" id="IPR036366">
    <property type="entry name" value="PGBDSf"/>
</dbReference>
<dbReference type="KEGG" id="ppd:Ppro_1766"/>
<feature type="domain" description="AAA+ ATPase" evidence="2">
    <location>
        <begin position="42"/>
        <end position="193"/>
    </location>
</feature>
<dbReference type="SMART" id="SM00382">
    <property type="entry name" value="AAA"/>
    <property type="match status" value="1"/>
</dbReference>
<dbReference type="Gene3D" id="1.10.101.10">
    <property type="entry name" value="PGBD-like superfamily/PGBD"/>
    <property type="match status" value="1"/>
</dbReference>
<dbReference type="PANTHER" id="PTHR35894:SF1">
    <property type="entry name" value="PHOSPHORIBULOKINASE _ URIDINE KINASE FAMILY"/>
    <property type="match status" value="1"/>
</dbReference>
<accession>A1APV8</accession>
<dbReference type="Gene3D" id="3.40.50.300">
    <property type="entry name" value="P-loop containing nucleotide triphosphate hydrolases"/>
    <property type="match status" value="1"/>
</dbReference>
<evidence type="ECO:0000313" key="3">
    <source>
        <dbReference type="EMBL" id="ABK99378.1"/>
    </source>
</evidence>
<organism evidence="3 4">
    <name type="scientific">Pelobacter propionicus (strain DSM 2379 / NBRC 103807 / OttBd1)</name>
    <dbReference type="NCBI Taxonomy" id="338966"/>
    <lineage>
        <taxon>Bacteria</taxon>
        <taxon>Pseudomonadati</taxon>
        <taxon>Thermodesulfobacteriota</taxon>
        <taxon>Desulfuromonadia</taxon>
        <taxon>Desulfuromonadales</taxon>
        <taxon>Desulfuromonadaceae</taxon>
        <taxon>Pelobacter</taxon>
    </lineage>
</organism>
<gene>
    <name evidence="3" type="ordered locus">Ppro_1766</name>
</gene>
<dbReference type="OrthoDB" id="9779230at2"/>
<dbReference type="InterPro" id="IPR027417">
    <property type="entry name" value="P-loop_NTPase"/>
</dbReference>
<sequence>MYTRYFGLDEKPFTLTPNPRFIFLSKQHREAFAHLLYGINSHYGFIELVGEVGTGKTTVLRTLLGQLQDGNYRIALIFNPCMNSVELLLNICQEFGIETNGLGINDLLSGLNRFLLEENGKGRTVVLVIDEAQNLQPDVLEQIRLISNLETENDKLIQIILAGQPELERLLQRHNLRQLNQRIAVRFRLGVMDGNETGAYIRHRLDVAGARGGVSFSRLAVRLIHLYSRGAPRMINIICDRALLTAYADGRRTISPVVVLRAINELSGVSRCGFTLAGLASALVVFCLFGLIVGQWLPEVFSSPEPRPTEVVSLPLPPRPSRPGAEALSPGAHSLSVAKAIPFSQEETEPVRRLRVALLNLGLNDTHIGAFNGLMAKWQARPIRIFKGTMSVPATFSELAAKRDLRCTVFQGSLEDALRFDLPFLVCTTVVDRRGRFCIAVTSAKGRLLTVSPALLKGGEVDKNDLAPVASGTFYLLWRDSARIPSHLVPGERRKELHTLQRMLKQAGCYRQAIDGVYSKATISAVRRFQRSQGIPTNDSGGELTLALLSRLDAAQMAPSLGRN</sequence>
<protein>
    <submittedName>
        <fullName evidence="3">Peptidoglycan-binding domain 1 protein</fullName>
    </submittedName>
</protein>
<reference evidence="3 4" key="1">
    <citation type="submission" date="2006-10" db="EMBL/GenBank/DDBJ databases">
        <title>Complete sequence of chromosome of Pelobacter propionicus DSM 2379.</title>
        <authorList>
            <consortium name="US DOE Joint Genome Institute"/>
            <person name="Copeland A."/>
            <person name="Lucas S."/>
            <person name="Lapidus A."/>
            <person name="Barry K."/>
            <person name="Detter J.C."/>
            <person name="Glavina del Rio T."/>
            <person name="Hammon N."/>
            <person name="Israni S."/>
            <person name="Dalin E."/>
            <person name="Tice H."/>
            <person name="Pitluck S."/>
            <person name="Saunders E."/>
            <person name="Brettin T."/>
            <person name="Bruce D."/>
            <person name="Han C."/>
            <person name="Tapia R."/>
            <person name="Schmutz J."/>
            <person name="Larimer F."/>
            <person name="Land M."/>
            <person name="Hauser L."/>
            <person name="Kyrpides N."/>
            <person name="Kim E."/>
            <person name="Lovley D."/>
            <person name="Richardson P."/>
        </authorList>
    </citation>
    <scope>NUCLEOTIDE SEQUENCE [LARGE SCALE GENOMIC DNA]</scope>
    <source>
        <strain evidence="4">DSM 2379 / NBRC 103807 / OttBd1</strain>
    </source>
</reference>
<dbReference type="eggNOG" id="COG3267">
    <property type="taxonomic scope" value="Bacteria"/>
</dbReference>
<dbReference type="AlphaFoldDB" id="A1APV8"/>
<evidence type="ECO:0000313" key="4">
    <source>
        <dbReference type="Proteomes" id="UP000006732"/>
    </source>
</evidence>
<dbReference type="SUPFAM" id="SSF47090">
    <property type="entry name" value="PGBD-like"/>
    <property type="match status" value="1"/>
</dbReference>
<dbReference type="PANTHER" id="PTHR35894">
    <property type="entry name" value="GENERAL SECRETION PATHWAY PROTEIN A-RELATED"/>
    <property type="match status" value="1"/>
</dbReference>